<evidence type="ECO:0000313" key="2">
    <source>
        <dbReference type="Proteomes" id="UP000078200"/>
    </source>
</evidence>
<keyword evidence="2" id="KW-1185">Reference proteome</keyword>
<protein>
    <submittedName>
        <fullName evidence="1">Uncharacterized protein</fullName>
    </submittedName>
</protein>
<name>A0A1A9UD55_GLOAU</name>
<evidence type="ECO:0000313" key="1">
    <source>
        <dbReference type="EnsemblMetazoa" id="GAUT000540-PA"/>
    </source>
</evidence>
<proteinExistence type="predicted"/>
<dbReference type="Proteomes" id="UP000078200">
    <property type="component" value="Unassembled WGS sequence"/>
</dbReference>
<dbReference type="AlphaFoldDB" id="A0A1A9UD55"/>
<dbReference type="VEuPathDB" id="VectorBase:GAUT000540"/>
<dbReference type="EnsemblMetazoa" id="GAUT000540-RA">
    <property type="protein sequence ID" value="GAUT000540-PA"/>
    <property type="gene ID" value="GAUT000540"/>
</dbReference>
<organism evidence="1 2">
    <name type="scientific">Glossina austeni</name>
    <name type="common">Savannah tsetse fly</name>
    <dbReference type="NCBI Taxonomy" id="7395"/>
    <lineage>
        <taxon>Eukaryota</taxon>
        <taxon>Metazoa</taxon>
        <taxon>Ecdysozoa</taxon>
        <taxon>Arthropoda</taxon>
        <taxon>Hexapoda</taxon>
        <taxon>Insecta</taxon>
        <taxon>Pterygota</taxon>
        <taxon>Neoptera</taxon>
        <taxon>Endopterygota</taxon>
        <taxon>Diptera</taxon>
        <taxon>Brachycera</taxon>
        <taxon>Muscomorpha</taxon>
        <taxon>Hippoboscoidea</taxon>
        <taxon>Glossinidae</taxon>
        <taxon>Glossina</taxon>
    </lineage>
</organism>
<accession>A0A1A9UD55</accession>
<reference evidence="1" key="1">
    <citation type="submission" date="2020-05" db="UniProtKB">
        <authorList>
            <consortium name="EnsemblMetazoa"/>
        </authorList>
    </citation>
    <scope>IDENTIFICATION</scope>
    <source>
        <strain evidence="1">TTRI</strain>
    </source>
</reference>
<sequence>MSKLLYAVIAINESFELKKFCLSYEMNHDMKFPPDNDALVELLFKMVHDEDKQWSPRALLAIIRQRFWPIKVNVTGRTKAQKRLESSKVTSKLLIILAIRLRKVRNIV</sequence>